<keyword evidence="2" id="KW-1185">Reference proteome</keyword>
<evidence type="ECO:0000313" key="2">
    <source>
        <dbReference type="Proteomes" id="UP001145114"/>
    </source>
</evidence>
<accession>A0ACC1HMD9</accession>
<reference evidence="1" key="1">
    <citation type="submission" date="2022-06" db="EMBL/GenBank/DDBJ databases">
        <title>Phylogenomic reconstructions and comparative analyses of Kickxellomycotina fungi.</title>
        <authorList>
            <person name="Reynolds N.K."/>
            <person name="Stajich J.E."/>
            <person name="Barry K."/>
            <person name="Grigoriev I.V."/>
            <person name="Crous P."/>
            <person name="Smith M.E."/>
        </authorList>
    </citation>
    <scope>NUCLEOTIDE SEQUENCE</scope>
    <source>
        <strain evidence="1">RSA 2271</strain>
    </source>
</reference>
<sequence length="70" mass="7765">MLKHHWLLCIYAVLLLSAMSYIAHISPDEFRSTFPGISFQLANLISSPSVLILAKAGESNRMPDGRSNYA</sequence>
<organism evidence="1 2">
    <name type="scientific">Spiromyces aspiralis</name>
    <dbReference type="NCBI Taxonomy" id="68401"/>
    <lineage>
        <taxon>Eukaryota</taxon>
        <taxon>Fungi</taxon>
        <taxon>Fungi incertae sedis</taxon>
        <taxon>Zoopagomycota</taxon>
        <taxon>Kickxellomycotina</taxon>
        <taxon>Kickxellomycetes</taxon>
        <taxon>Kickxellales</taxon>
        <taxon>Kickxellaceae</taxon>
        <taxon>Spiromyces</taxon>
    </lineage>
</organism>
<comment type="caution">
    <text evidence="1">The sequence shown here is derived from an EMBL/GenBank/DDBJ whole genome shotgun (WGS) entry which is preliminary data.</text>
</comment>
<dbReference type="Proteomes" id="UP001145114">
    <property type="component" value="Unassembled WGS sequence"/>
</dbReference>
<gene>
    <name evidence="1" type="ORF">EV182_001968</name>
</gene>
<dbReference type="EMBL" id="JAMZIH010005499">
    <property type="protein sequence ID" value="KAJ1675084.1"/>
    <property type="molecule type" value="Genomic_DNA"/>
</dbReference>
<name>A0ACC1HMD9_9FUNG</name>
<protein>
    <submittedName>
        <fullName evidence="1">Uncharacterized protein</fullName>
    </submittedName>
</protein>
<proteinExistence type="predicted"/>
<evidence type="ECO:0000313" key="1">
    <source>
        <dbReference type="EMBL" id="KAJ1675084.1"/>
    </source>
</evidence>